<protein>
    <submittedName>
        <fullName evidence="1">Uncharacterized protein</fullName>
    </submittedName>
</protein>
<proteinExistence type="predicted"/>
<evidence type="ECO:0000313" key="1">
    <source>
        <dbReference type="EMBL" id="KAI4324405.1"/>
    </source>
</evidence>
<evidence type="ECO:0000313" key="2">
    <source>
        <dbReference type="Proteomes" id="UP001057402"/>
    </source>
</evidence>
<dbReference type="EMBL" id="CM042888">
    <property type="protein sequence ID" value="KAI4324405.1"/>
    <property type="molecule type" value="Genomic_DNA"/>
</dbReference>
<sequence length="1321" mass="147964">MAGDVAYDEDFPQLGGKQATQEGLEGFVKEPLKPLSFKEALNACAGESSSCPQIPVAFNESGKLKVPHVWKENARTKWNSCLIGFMIGRSVPFAVVKRVCLQLWSKRGLTQVSPAGPKRILLKFENEIMLDRILDRSDWHVAGCPILLRKWSVGIHLSDQELRTVPCWVQLSGIPLELWHKEGFIYLASVLGVPLKVDGRSGRMANIGTARIQVSCSAVKEMTRKIEVEGEDGMSIEIDVHYENTPLRCKECQVFGHSDLQCLKQRPGNRSRSRSRGPGGRSRSARSRRKNGQPRAVDGSPRRHSDPSTKAIMWKEMANDGSSEGSVSRGNAAEPWQRFNVIPAAPTHQIDLHLNRELFNIPLDNDWSIVPYEGDLDGNKCLDVKPLEDGNILGMTAPLNTPLNDLLTLEGEEEVNTQEEGEEGAIVLLSNPGNLDDSLMDVEDFENSGQQRVQGLIQAGHCSGAPLDEKDEGLAAVDDIARVDFNPSASVRDVLSSEDWCSYINGNEHARGSRIYALIRQNCLNLPILRDGLADKPLLKGKEFSTAAAWAVMHSSGAQPNWTKWVWLKGIPPRISFVMWLLVKQRLRMANFWHRIGVGWADPPGLGLAGLYLILCLRLRIWPVGALFPCPRILLRGMARKGKSAMARKGKIAKGSKRGNGMGCEGESSSGVRKATGNSPQDPIVVDEYVEKVFWQNPNPPQEDEEDPLRDLAYEDLMRWCEEHLPVEDPDGLDPSEDESDEEQFSGMRDPQKGKLSDLSEDSNSEGAEGSFKSCCSGFEVTDDSVCTLFPDGSYIAHKEAGLLWGVVDRIGERVKLEWTYTYRSVWVRRVNKWTCYPMPGHMDEDQSGSAIPPTSSDLALRNTPLGKRVRDWFLRETREKKRLRRLRRIARHRRARQVTEVGVQADWELDSLGSGVLADQVGSHVESGSVEFAGDAMDLMDEELMDWGPGAWYCRDVEMVENVYTTTNGTGFQGNTPCVAISSSREASKMPNLMELAEEFLHDLAQEEDQISRILKCQALRLIAGHLVGTSREFKEIISELNLTVRNNVNRERFVSFERGIGEMQAWDHFNDVSMNRFRTQVRCDAALNRMNERLSALLLRIELGGERMRYLLKLALQRYFRAWKVAARRKIEELSLHIQGWERRMVNMEGLVSQRMIPQCANLNFVLQDKQESDEGVEPIVEPAPLSFKEAIELITSAIIDSRRPRPPALTSSMIRNAMVRLELIDREESPMLRLRECRELRQMLNGLDGVPAFVGDLHEELYVLALTEAPDADHLPDPVVPASPSSGNSSPESDPWLDERDSYFPSTPEDDGSTGSDS</sequence>
<keyword evidence="2" id="KW-1185">Reference proteome</keyword>
<comment type="caution">
    <text evidence="1">The sequence shown here is derived from an EMBL/GenBank/DDBJ whole genome shotgun (WGS) entry which is preliminary data.</text>
</comment>
<accession>A0ACB9MKP5</accession>
<name>A0ACB9MKP5_9MYRT</name>
<dbReference type="Proteomes" id="UP001057402">
    <property type="component" value="Chromosome 9"/>
</dbReference>
<organism evidence="1 2">
    <name type="scientific">Melastoma candidum</name>
    <dbReference type="NCBI Taxonomy" id="119954"/>
    <lineage>
        <taxon>Eukaryota</taxon>
        <taxon>Viridiplantae</taxon>
        <taxon>Streptophyta</taxon>
        <taxon>Embryophyta</taxon>
        <taxon>Tracheophyta</taxon>
        <taxon>Spermatophyta</taxon>
        <taxon>Magnoliopsida</taxon>
        <taxon>eudicotyledons</taxon>
        <taxon>Gunneridae</taxon>
        <taxon>Pentapetalae</taxon>
        <taxon>rosids</taxon>
        <taxon>malvids</taxon>
        <taxon>Myrtales</taxon>
        <taxon>Melastomataceae</taxon>
        <taxon>Melastomatoideae</taxon>
        <taxon>Melastomateae</taxon>
        <taxon>Melastoma</taxon>
    </lineage>
</organism>
<reference evidence="2" key="1">
    <citation type="journal article" date="2023" name="Front. Plant Sci.">
        <title>Chromosomal-level genome assembly of Melastoma candidum provides insights into trichome evolution.</title>
        <authorList>
            <person name="Zhong Y."/>
            <person name="Wu W."/>
            <person name="Sun C."/>
            <person name="Zou P."/>
            <person name="Liu Y."/>
            <person name="Dai S."/>
            <person name="Zhou R."/>
        </authorList>
    </citation>
    <scope>NUCLEOTIDE SEQUENCE [LARGE SCALE GENOMIC DNA]</scope>
</reference>
<gene>
    <name evidence="1" type="ORF">MLD38_029900</name>
</gene>